<dbReference type="HOGENOM" id="CLU_147114_2_2_1"/>
<dbReference type="AlphaFoldDB" id="A0A099P209"/>
<evidence type="ECO:0000313" key="11">
    <source>
        <dbReference type="EMBL" id="ONH77304.1"/>
    </source>
</evidence>
<evidence type="ECO:0000256" key="5">
    <source>
        <dbReference type="ARBA" id="ARBA00022946"/>
    </source>
</evidence>
<comment type="function">
    <text evidence="8">Assembly factor required for Rieske Fe-S protein RIP1 incorporation into the cytochrome b-c1 (CIII) complex. Functions as a chaperone, binding to this subunit within the mitochondrial matrix and stabilizing it prior to its translocation and insertion into the late CIII dimeric intermediate within the mitochondrial inner membrane. Modulates the mitochondrial matrix zinc pool.</text>
</comment>
<reference evidence="9 16" key="6">
    <citation type="submission" date="2018-06" db="EMBL/GenBank/DDBJ databases">
        <title>Population genomics shows no distinction between pathogenic Candida krusei and environmental Pichia kudriavzevii: One species, four names.</title>
        <authorList>
            <person name="Douglass A.P."/>
            <person name="Offei B."/>
            <person name="Braun-Galleani S."/>
            <person name="Coughlan A.Y."/>
            <person name="Martos A."/>
            <person name="Ortiz-Merino R.A."/>
            <person name="Byrne K.P."/>
            <person name="Wolfe K.H."/>
        </authorList>
    </citation>
    <scope>NUCLEOTIDE SEQUENCE [LARGE SCALE GENOMIC DNA]</scope>
    <source>
        <strain evidence="9 16">CBS573</strain>
    </source>
</reference>
<evidence type="ECO:0000313" key="9">
    <source>
        <dbReference type="EMBL" id="AWU75801.1"/>
    </source>
</evidence>
<evidence type="ECO:0000313" key="15">
    <source>
        <dbReference type="Proteomes" id="UP000195871"/>
    </source>
</evidence>
<evidence type="ECO:0000313" key="16">
    <source>
        <dbReference type="Proteomes" id="UP000249293"/>
    </source>
</evidence>
<evidence type="ECO:0000313" key="13">
    <source>
        <dbReference type="Proteomes" id="UP000029867"/>
    </source>
</evidence>
<comment type="subcellular location">
    <subcellularLocation>
        <location evidence="1">Mitochondrion matrix</location>
    </subcellularLocation>
</comment>
<evidence type="ECO:0000256" key="8">
    <source>
        <dbReference type="ARBA" id="ARBA00025268"/>
    </source>
</evidence>
<reference evidence="11" key="4">
    <citation type="submission" date="2017-01" db="EMBL/GenBank/DDBJ databases">
        <authorList>
            <person name="Mah S.A."/>
            <person name="Swanson W.J."/>
            <person name="Moy G.W."/>
            <person name="Vacquier V.D."/>
        </authorList>
    </citation>
    <scope>NUCLEOTIDE SEQUENCE [LARGE SCALE GENOMIC DNA]</scope>
    <source>
        <strain evidence="11">129</strain>
    </source>
</reference>
<sequence length="130" mass="14269">MATSQRALNAYRAALRSTRIAFGNDITTLNAARNQIKQEMKSEVSATNPKLDIPARIELLEQVSVFLKRNVVQGVKRKDVEETKYTLNIHQDTELGDNEDIKVKKSTLTAGAASGGGCCGNGQIELQQKH</sequence>
<dbReference type="InterPro" id="IPR045298">
    <property type="entry name" value="Complex1_LYR_LYRM7"/>
</dbReference>
<reference evidence="13" key="1">
    <citation type="journal article" date="2014" name="Microb. Cell Fact.">
        <title>Exploiting Issatchenkia orientalis SD108 for succinic acid production.</title>
        <authorList>
            <person name="Xiao H."/>
            <person name="Shao Z."/>
            <person name="Jiang Y."/>
            <person name="Dole S."/>
            <person name="Zhao H."/>
        </authorList>
    </citation>
    <scope>NUCLEOTIDE SEQUENCE [LARGE SCALE GENOMIC DNA]</scope>
    <source>
        <strain evidence="13">SD108</strain>
    </source>
</reference>
<dbReference type="Proteomes" id="UP000249293">
    <property type="component" value="Chromosome 2"/>
</dbReference>
<evidence type="ECO:0000313" key="12">
    <source>
        <dbReference type="EMBL" id="OUT20475.1"/>
    </source>
</evidence>
<dbReference type="STRING" id="4909.A0A099P209"/>
<evidence type="ECO:0000313" key="10">
    <source>
        <dbReference type="EMBL" id="KGK38116.1"/>
    </source>
</evidence>
<dbReference type="Proteomes" id="UP000195871">
    <property type="component" value="Unassembled WGS sequence"/>
</dbReference>
<dbReference type="GO" id="GO:0034551">
    <property type="term" value="P:mitochondrial respiratory chain complex III assembly"/>
    <property type="evidence" value="ECO:0007669"/>
    <property type="project" value="EnsemblFungi"/>
</dbReference>
<keyword evidence="5" id="KW-0809">Transit peptide</keyword>
<comment type="subunit">
    <text evidence="3">Interacts with RIP1.</text>
</comment>
<dbReference type="OrthoDB" id="529194at2759"/>
<evidence type="ECO:0000256" key="1">
    <source>
        <dbReference type="ARBA" id="ARBA00004305"/>
    </source>
</evidence>
<keyword evidence="6" id="KW-0496">Mitochondrion</keyword>
<dbReference type="GO" id="GO:0044183">
    <property type="term" value="F:protein folding chaperone"/>
    <property type="evidence" value="ECO:0007669"/>
    <property type="project" value="EnsemblFungi"/>
</dbReference>
<dbReference type="Proteomes" id="UP000189274">
    <property type="component" value="Unassembled WGS sequence"/>
</dbReference>
<reference evidence="14" key="3">
    <citation type="journal article" date="2017" name="Genome Announc.">
        <title>Genome sequences of Cyberlindnera fabianii 65, Pichia kudriavzevii 129, and Saccharomyces cerevisiae 131 isolated from fermented masau fruits in Zimbabwe.</title>
        <authorList>
            <person name="van Rijswijck I.M.H."/>
            <person name="Derks M.F.L."/>
            <person name="Abee T."/>
            <person name="de Ridder D."/>
            <person name="Smid E.J."/>
        </authorList>
    </citation>
    <scope>NUCLEOTIDE SEQUENCE [LARGE SCALE GENOMIC DNA]</scope>
    <source>
        <strain evidence="14">129</strain>
    </source>
</reference>
<dbReference type="EMBL" id="MQVM01000002">
    <property type="protein sequence ID" value="ONH77304.1"/>
    <property type="molecule type" value="Genomic_DNA"/>
</dbReference>
<dbReference type="VEuPathDB" id="FungiDB:C5L36_0B10360"/>
<dbReference type="CDD" id="cd20267">
    <property type="entry name" value="Complex1_LYR_LYRM7"/>
    <property type="match status" value="1"/>
</dbReference>
<proteinExistence type="inferred from homology"/>
<comment type="similarity">
    <text evidence="2">Belongs to the complex I LYR family. MZM1 subfamily.</text>
</comment>
<dbReference type="InterPro" id="IPR050435">
    <property type="entry name" value="MZM1/LYRM7"/>
</dbReference>
<gene>
    <name evidence="11" type="ORF">BOH78_0532</name>
    <name evidence="9" type="ORF">C5L36_0B10360</name>
    <name evidence="12" type="ORF">CAS74_004727</name>
    <name evidence="10" type="ORF">JL09_g2727</name>
</gene>
<protein>
    <recommendedName>
        <fullName evidence="4">Mitochondrial zinc maintenance protein 1, mitochondrial</fullName>
    </recommendedName>
</protein>
<dbReference type="EMBL" id="JQFK01000024">
    <property type="protein sequence ID" value="KGK38116.1"/>
    <property type="molecule type" value="Genomic_DNA"/>
</dbReference>
<dbReference type="EMBL" id="NHMM01000008">
    <property type="protein sequence ID" value="OUT20475.1"/>
    <property type="molecule type" value="Genomic_DNA"/>
</dbReference>
<reference evidence="12 15" key="5">
    <citation type="submission" date="2017-05" db="EMBL/GenBank/DDBJ databases">
        <title>The Genome Sequence of Candida krusei Ckrusei653.</title>
        <authorList>
            <person name="Cuomo C."/>
            <person name="Forche A."/>
            <person name="Young S."/>
            <person name="Abouelleil A."/>
            <person name="Cao P."/>
            <person name="Chapman S."/>
            <person name="Cusick C."/>
            <person name="Shea T."/>
            <person name="Nusbaum C."/>
            <person name="Birren B."/>
        </authorList>
    </citation>
    <scope>NUCLEOTIDE SEQUENCE [LARGE SCALE GENOMIC DNA]</scope>
    <source>
        <strain evidence="12 15">Ckrusei653</strain>
    </source>
</reference>
<keyword evidence="7" id="KW-0143">Chaperone</keyword>
<evidence type="ECO:0000256" key="3">
    <source>
        <dbReference type="ARBA" id="ARBA00011589"/>
    </source>
</evidence>
<dbReference type="PANTHER" id="PTHR46749:SF1">
    <property type="entry name" value="COMPLEX III ASSEMBLY FACTOR LYRM7"/>
    <property type="match status" value="1"/>
</dbReference>
<evidence type="ECO:0000256" key="2">
    <source>
        <dbReference type="ARBA" id="ARBA00009949"/>
    </source>
</evidence>
<evidence type="ECO:0000256" key="7">
    <source>
        <dbReference type="ARBA" id="ARBA00023186"/>
    </source>
</evidence>
<dbReference type="EMBL" id="CP028774">
    <property type="protein sequence ID" value="AWU75801.1"/>
    <property type="molecule type" value="Genomic_DNA"/>
</dbReference>
<dbReference type="eggNOG" id="ENOG502S6EF">
    <property type="taxonomic scope" value="Eukaryota"/>
</dbReference>
<evidence type="ECO:0000256" key="6">
    <source>
        <dbReference type="ARBA" id="ARBA00023128"/>
    </source>
</evidence>
<dbReference type="GO" id="GO:0005759">
    <property type="term" value="C:mitochondrial matrix"/>
    <property type="evidence" value="ECO:0007669"/>
    <property type="project" value="UniProtKB-SubCell"/>
</dbReference>
<dbReference type="PANTHER" id="PTHR46749">
    <property type="entry name" value="COMPLEX III ASSEMBLY FACTOR LYRM7"/>
    <property type="match status" value="1"/>
</dbReference>
<name>A0A099P209_PICKU</name>
<organism evidence="10 13">
    <name type="scientific">Pichia kudriavzevii</name>
    <name type="common">Yeast</name>
    <name type="synonym">Issatchenkia orientalis</name>
    <dbReference type="NCBI Taxonomy" id="4909"/>
    <lineage>
        <taxon>Eukaryota</taxon>
        <taxon>Fungi</taxon>
        <taxon>Dikarya</taxon>
        <taxon>Ascomycota</taxon>
        <taxon>Saccharomycotina</taxon>
        <taxon>Pichiomycetes</taxon>
        <taxon>Pichiales</taxon>
        <taxon>Pichiaceae</taxon>
        <taxon>Pichia</taxon>
    </lineage>
</organism>
<dbReference type="Proteomes" id="UP000029867">
    <property type="component" value="Unassembled WGS sequence"/>
</dbReference>
<keyword evidence="16" id="KW-1185">Reference proteome</keyword>
<evidence type="ECO:0000313" key="14">
    <source>
        <dbReference type="Proteomes" id="UP000189274"/>
    </source>
</evidence>
<reference evidence="10" key="2">
    <citation type="submission" date="2014-08" db="EMBL/GenBank/DDBJ databases">
        <title>Exploiting Issatchenkia orientalis SD108 for Succinic Acid Production.</title>
        <authorList>
            <person name="Xiao H."/>
            <person name="Shao Z."/>
            <person name="Jiang Y."/>
            <person name="Dole S."/>
            <person name="Zhao H."/>
        </authorList>
    </citation>
    <scope>NUCLEOTIDE SEQUENCE [LARGE SCALE GENOMIC DNA]</scope>
    <source>
        <strain evidence="10">SD108</strain>
    </source>
</reference>
<evidence type="ECO:0000256" key="4">
    <source>
        <dbReference type="ARBA" id="ARBA00015108"/>
    </source>
</evidence>
<accession>A0A099P209</accession>